<dbReference type="GO" id="GO:0009097">
    <property type="term" value="P:isoleucine biosynthetic process"/>
    <property type="evidence" value="ECO:0007669"/>
    <property type="project" value="TreeGrafter"/>
</dbReference>
<evidence type="ECO:0000313" key="9">
    <source>
        <dbReference type="Proteomes" id="UP000094197"/>
    </source>
</evidence>
<proteinExistence type="inferred from homology"/>
<dbReference type="GO" id="GO:0030976">
    <property type="term" value="F:thiamine pyrophosphate binding"/>
    <property type="evidence" value="ECO:0007669"/>
    <property type="project" value="InterPro"/>
</dbReference>
<evidence type="ECO:0000256" key="3">
    <source>
        <dbReference type="ARBA" id="ARBA00023052"/>
    </source>
</evidence>
<evidence type="ECO:0000259" key="5">
    <source>
        <dbReference type="Pfam" id="PF00205"/>
    </source>
</evidence>
<accession>A0A1D7V356</accession>
<dbReference type="AlphaFoldDB" id="A0A1D7V356"/>
<dbReference type="CDD" id="cd07035">
    <property type="entry name" value="TPP_PYR_POX_like"/>
    <property type="match status" value="1"/>
</dbReference>
<comment type="cofactor">
    <cofactor evidence="1">
        <name>thiamine diphosphate</name>
        <dbReference type="ChEBI" id="CHEBI:58937"/>
    </cofactor>
</comment>
<evidence type="ECO:0000256" key="2">
    <source>
        <dbReference type="ARBA" id="ARBA00007812"/>
    </source>
</evidence>
<organism evidence="8 9">
    <name type="scientific">Leptospira tipperaryensis</name>
    <dbReference type="NCBI Taxonomy" id="2564040"/>
    <lineage>
        <taxon>Bacteria</taxon>
        <taxon>Pseudomonadati</taxon>
        <taxon>Spirochaetota</taxon>
        <taxon>Spirochaetia</taxon>
        <taxon>Leptospirales</taxon>
        <taxon>Leptospiraceae</taxon>
        <taxon>Leptospira</taxon>
    </lineage>
</organism>
<dbReference type="InterPro" id="IPR000399">
    <property type="entry name" value="TPP-bd_CS"/>
</dbReference>
<dbReference type="OrthoDB" id="4494979at2"/>
<evidence type="ECO:0000256" key="1">
    <source>
        <dbReference type="ARBA" id="ARBA00001964"/>
    </source>
</evidence>
<dbReference type="CDD" id="cd00568">
    <property type="entry name" value="TPP_enzymes"/>
    <property type="match status" value="1"/>
</dbReference>
<dbReference type="RefSeq" id="WP_069609497.1">
    <property type="nucleotide sequence ID" value="NZ_CP015218.1"/>
</dbReference>
<dbReference type="InterPro" id="IPR029061">
    <property type="entry name" value="THDP-binding"/>
</dbReference>
<protein>
    <submittedName>
        <fullName evidence="8">Acetolactate synthase large subunit</fullName>
    </submittedName>
</protein>
<keyword evidence="3 4" id="KW-0786">Thiamine pyrophosphate</keyword>
<dbReference type="InterPro" id="IPR012001">
    <property type="entry name" value="Thiamin_PyroP_enz_TPP-bd_dom"/>
</dbReference>
<dbReference type="GO" id="GO:0009099">
    <property type="term" value="P:L-valine biosynthetic process"/>
    <property type="evidence" value="ECO:0007669"/>
    <property type="project" value="TreeGrafter"/>
</dbReference>
<dbReference type="InterPro" id="IPR012000">
    <property type="entry name" value="Thiamin_PyroP_enz_cen_dom"/>
</dbReference>
<dbReference type="Pfam" id="PF00205">
    <property type="entry name" value="TPP_enzyme_M"/>
    <property type="match status" value="1"/>
</dbReference>
<reference evidence="8 9" key="1">
    <citation type="submission" date="2016-04" db="EMBL/GenBank/DDBJ databases">
        <title>Complete genome seqeunce of Leptospira alstonii serovar Room22.</title>
        <authorList>
            <person name="Nally J.E."/>
            <person name="Bayles D.O."/>
            <person name="Hurley D."/>
            <person name="Fanning S."/>
            <person name="McMahon B.J."/>
            <person name="Arent Z."/>
        </authorList>
    </citation>
    <scope>NUCLEOTIDE SEQUENCE [LARGE SCALE GENOMIC DNA]</scope>
    <source>
        <strain evidence="8 9">GWTS #1</strain>
    </source>
</reference>
<dbReference type="SUPFAM" id="SSF52518">
    <property type="entry name" value="Thiamin diphosphate-binding fold (THDP-binding)"/>
    <property type="match status" value="2"/>
</dbReference>
<dbReference type="SUPFAM" id="SSF52467">
    <property type="entry name" value="DHS-like NAD/FAD-binding domain"/>
    <property type="match status" value="1"/>
</dbReference>
<comment type="similarity">
    <text evidence="2 4">Belongs to the TPP enzyme family.</text>
</comment>
<keyword evidence="9" id="KW-1185">Reference proteome</keyword>
<evidence type="ECO:0000259" key="7">
    <source>
        <dbReference type="Pfam" id="PF02776"/>
    </source>
</evidence>
<dbReference type="KEGG" id="laj:A0128_19810"/>
<name>A0A1D7V356_9LEPT</name>
<sequence length="578" mass="63066">MKRSGASLVVFALEQIGVKATFGIPGVHNTELYDELNNSKSIQPYLVTHECGAAFMADAVSRTSGSIGTIVIVPAAGMTHALSGIGEAYLDGIPMLILSGGVRTDNGRSYQLHQIDQLKILEGITKKAFRIQSYKEIIPTIYEAYRIATTEECGPTFIEIPVNIQLFQGEVDSLPLYQRSNSQTKVESEKIFEAIQILKSASHPGIFVGWGAKDAVKELIEISELLNAPVATTLQGLSVFPASHKNHTGMGFGEYSVPAGEAAFASCDCLLAIGTRFSEIPTGSFGMKVPENLIHVDINQNVFSKNYPAKVSILGDAKDVLTSLLEELKKENFSQIKDSKKLEELIFKKKQEYQNEWSQHNVKDRVNPALFFQGLRNRLSDDSILVVDDGNHTFLAAELFPVNQTKTFISPTDFNCMGYCVPASIGAKLMNPDKTVVGIVGDGAFLMTGLELVTASSQNIGVIIFVFYDGELSQISQGQQIPYGRKTCTILGEMNLKGIATGTGAGYLHLFSNDQIASVIEEAIRISETGQPVVVEVKIDYSKATRFTKGVVKTNLGRFPLGEKFRFIGRALLRKIIG</sequence>
<dbReference type="PANTHER" id="PTHR18968:SF13">
    <property type="entry name" value="ACETOLACTATE SYNTHASE CATALYTIC SUBUNIT, MITOCHONDRIAL"/>
    <property type="match status" value="1"/>
</dbReference>
<feature type="domain" description="Thiamine pyrophosphate enzyme TPP-binding" evidence="6">
    <location>
        <begin position="390"/>
        <end position="537"/>
    </location>
</feature>
<dbReference type="GO" id="GO:0000287">
    <property type="term" value="F:magnesium ion binding"/>
    <property type="evidence" value="ECO:0007669"/>
    <property type="project" value="InterPro"/>
</dbReference>
<dbReference type="GO" id="GO:0050660">
    <property type="term" value="F:flavin adenine dinucleotide binding"/>
    <property type="evidence" value="ECO:0007669"/>
    <property type="project" value="TreeGrafter"/>
</dbReference>
<dbReference type="Gene3D" id="3.40.50.970">
    <property type="match status" value="2"/>
</dbReference>
<feature type="domain" description="Thiamine pyrophosphate enzyme N-terminal TPP-binding" evidence="7">
    <location>
        <begin position="4"/>
        <end position="119"/>
    </location>
</feature>
<feature type="domain" description="Thiamine pyrophosphate enzyme central" evidence="5">
    <location>
        <begin position="193"/>
        <end position="324"/>
    </location>
</feature>
<dbReference type="Pfam" id="PF02776">
    <property type="entry name" value="TPP_enzyme_N"/>
    <property type="match status" value="1"/>
</dbReference>
<dbReference type="GO" id="GO:0005948">
    <property type="term" value="C:acetolactate synthase complex"/>
    <property type="evidence" value="ECO:0007669"/>
    <property type="project" value="TreeGrafter"/>
</dbReference>
<dbReference type="InterPro" id="IPR029035">
    <property type="entry name" value="DHS-like_NAD/FAD-binding_dom"/>
</dbReference>
<dbReference type="EMBL" id="CP015218">
    <property type="protein sequence ID" value="AOP36275.1"/>
    <property type="molecule type" value="Genomic_DNA"/>
</dbReference>
<dbReference type="PROSITE" id="PS00187">
    <property type="entry name" value="TPP_ENZYMES"/>
    <property type="match status" value="1"/>
</dbReference>
<dbReference type="GO" id="GO:0003984">
    <property type="term" value="F:acetolactate synthase activity"/>
    <property type="evidence" value="ECO:0007669"/>
    <property type="project" value="TreeGrafter"/>
</dbReference>
<dbReference type="InterPro" id="IPR045229">
    <property type="entry name" value="TPP_enz"/>
</dbReference>
<dbReference type="Gene3D" id="3.40.50.1220">
    <property type="entry name" value="TPP-binding domain"/>
    <property type="match status" value="1"/>
</dbReference>
<evidence type="ECO:0000256" key="4">
    <source>
        <dbReference type="RuleBase" id="RU362132"/>
    </source>
</evidence>
<dbReference type="Proteomes" id="UP000094197">
    <property type="component" value="Chromosome 2"/>
</dbReference>
<gene>
    <name evidence="8" type="ORF">A0128_19810</name>
</gene>
<dbReference type="Pfam" id="PF02775">
    <property type="entry name" value="TPP_enzyme_C"/>
    <property type="match status" value="1"/>
</dbReference>
<dbReference type="PANTHER" id="PTHR18968">
    <property type="entry name" value="THIAMINE PYROPHOSPHATE ENZYMES"/>
    <property type="match status" value="1"/>
</dbReference>
<evidence type="ECO:0000313" key="8">
    <source>
        <dbReference type="EMBL" id="AOP36275.1"/>
    </source>
</evidence>
<evidence type="ECO:0000259" key="6">
    <source>
        <dbReference type="Pfam" id="PF02775"/>
    </source>
</evidence>
<dbReference type="InterPro" id="IPR011766">
    <property type="entry name" value="TPP_enzyme_TPP-bd"/>
</dbReference>